<feature type="compositionally biased region" description="Acidic residues" evidence="2">
    <location>
        <begin position="115"/>
        <end position="130"/>
    </location>
</feature>
<dbReference type="OrthoDB" id="20949at2759"/>
<dbReference type="Proteomes" id="UP001140453">
    <property type="component" value="Unassembled WGS sequence"/>
</dbReference>
<accession>A0A9W8YPR6</accession>
<name>A0A9W8YPR6_9PEZI</name>
<organism evidence="3 4">
    <name type="scientific">Gnomoniopsis smithogilvyi</name>
    <dbReference type="NCBI Taxonomy" id="1191159"/>
    <lineage>
        <taxon>Eukaryota</taxon>
        <taxon>Fungi</taxon>
        <taxon>Dikarya</taxon>
        <taxon>Ascomycota</taxon>
        <taxon>Pezizomycotina</taxon>
        <taxon>Sordariomycetes</taxon>
        <taxon>Sordariomycetidae</taxon>
        <taxon>Diaporthales</taxon>
        <taxon>Gnomoniaceae</taxon>
        <taxon>Gnomoniopsis</taxon>
    </lineage>
</organism>
<dbReference type="EMBL" id="JAPEVB010000004">
    <property type="protein sequence ID" value="KAJ4389012.1"/>
    <property type="molecule type" value="Genomic_DNA"/>
</dbReference>
<keyword evidence="4" id="KW-1185">Reference proteome</keyword>
<reference evidence="3" key="1">
    <citation type="submission" date="2022-10" db="EMBL/GenBank/DDBJ databases">
        <title>Tapping the CABI collections for fungal endophytes: first genome assemblies for Collariella, Neodidymelliopsis, Ascochyta clinopodiicola, Didymella pomorum, Didymosphaeria variabile, Neocosmospora piperis and Neocucurbitaria cava.</title>
        <authorList>
            <person name="Hill R."/>
        </authorList>
    </citation>
    <scope>NUCLEOTIDE SEQUENCE</scope>
    <source>
        <strain evidence="3">IMI 355082</strain>
    </source>
</reference>
<gene>
    <name evidence="3" type="primary">RRP15</name>
    <name evidence="3" type="ORF">N0V93_006474</name>
</gene>
<comment type="similarity">
    <text evidence="1">Belongs to the RRP15 family.</text>
</comment>
<sequence length="335" mass="35884">MAGTTLQKRSRDDAPKVKAPRPTKKQRKQALDAYHSDSDADADADEFPAVNLMDSDSDDIHNARADAGGASDNDDESDASSISSNTRPNPRKLHPPSIARNAPASKLAHDAPPSDNDDDDDDDEDNDEYSDLSASEGEGDENGMTGANALRVRGSRAKRNDPAAFATSMSKILSTKLSTSRRADPVLARSAAAHEASRQAVDSALETKARKQLRMTKRAAMEKGRVRDVLVATNGQFGGNVHPVTGEVLEGESVGAVVETERRLRKVAQRGVVQLFNAFRVAQVKAVEAERGVRKEGIIGVDRKKEKVTEMSKKGFLDLIASGGGGLKKGPMEEA</sequence>
<evidence type="ECO:0000313" key="3">
    <source>
        <dbReference type="EMBL" id="KAJ4389012.1"/>
    </source>
</evidence>
<feature type="region of interest" description="Disordered" evidence="2">
    <location>
        <begin position="1"/>
        <end position="146"/>
    </location>
</feature>
<dbReference type="GO" id="GO:0030687">
    <property type="term" value="C:preribosome, large subunit precursor"/>
    <property type="evidence" value="ECO:0007669"/>
    <property type="project" value="TreeGrafter"/>
</dbReference>
<dbReference type="PANTHER" id="PTHR13245">
    <property type="entry name" value="RRP15-LIKE PROTEIN"/>
    <property type="match status" value="1"/>
</dbReference>
<dbReference type="GO" id="GO:0000460">
    <property type="term" value="P:maturation of 5.8S rRNA"/>
    <property type="evidence" value="ECO:0007669"/>
    <property type="project" value="TreeGrafter"/>
</dbReference>
<evidence type="ECO:0000256" key="2">
    <source>
        <dbReference type="SAM" id="MobiDB-lite"/>
    </source>
</evidence>
<dbReference type="Pfam" id="PF07890">
    <property type="entry name" value="Rrp15p"/>
    <property type="match status" value="1"/>
</dbReference>
<proteinExistence type="inferred from homology"/>
<dbReference type="PANTHER" id="PTHR13245:SF14">
    <property type="entry name" value="RRP15-LIKE PROTEIN"/>
    <property type="match status" value="1"/>
</dbReference>
<protein>
    <submittedName>
        <fullName evidence="3">Pre-60S ribosomal particles component</fullName>
    </submittedName>
</protein>
<dbReference type="GO" id="GO:0000470">
    <property type="term" value="P:maturation of LSU-rRNA"/>
    <property type="evidence" value="ECO:0007669"/>
    <property type="project" value="TreeGrafter"/>
</dbReference>
<dbReference type="InterPro" id="IPR012459">
    <property type="entry name" value="Rrp15"/>
</dbReference>
<dbReference type="AlphaFoldDB" id="A0A9W8YPR6"/>
<feature type="compositionally biased region" description="Basic residues" evidence="2">
    <location>
        <begin position="18"/>
        <end position="28"/>
    </location>
</feature>
<evidence type="ECO:0000313" key="4">
    <source>
        <dbReference type="Proteomes" id="UP001140453"/>
    </source>
</evidence>
<evidence type="ECO:0000256" key="1">
    <source>
        <dbReference type="ARBA" id="ARBA00007462"/>
    </source>
</evidence>
<comment type="caution">
    <text evidence="3">The sequence shown here is derived from an EMBL/GenBank/DDBJ whole genome shotgun (WGS) entry which is preliminary data.</text>
</comment>